<name>A0A4V0ZFW4_9GAMM</name>
<dbReference type="PANTHER" id="PTHR43312">
    <property type="entry name" value="D-THREO-ALDOSE 1-DEHYDROGENASE"/>
    <property type="match status" value="1"/>
</dbReference>
<dbReference type="InterPro" id="IPR020471">
    <property type="entry name" value="AKR"/>
</dbReference>
<dbReference type="KEGG" id="lsd:EMK97_05510"/>
<dbReference type="Proteomes" id="UP000290244">
    <property type="component" value="Chromosome"/>
</dbReference>
<dbReference type="PANTHER" id="PTHR43312:SF1">
    <property type="entry name" value="NADP-DEPENDENT OXIDOREDUCTASE DOMAIN-CONTAINING PROTEIN"/>
    <property type="match status" value="1"/>
</dbReference>
<dbReference type="Gene3D" id="3.20.20.100">
    <property type="entry name" value="NADP-dependent oxidoreductase domain"/>
    <property type="match status" value="1"/>
</dbReference>
<dbReference type="SUPFAM" id="SSF51430">
    <property type="entry name" value="NAD(P)-linked oxidoreductase"/>
    <property type="match status" value="1"/>
</dbReference>
<dbReference type="AlphaFoldDB" id="A0A4V0ZFW4"/>
<keyword evidence="3" id="KW-1185">Reference proteome</keyword>
<dbReference type="Pfam" id="PF00248">
    <property type="entry name" value="Aldo_ket_red"/>
    <property type="match status" value="1"/>
</dbReference>
<dbReference type="GO" id="GO:0016491">
    <property type="term" value="F:oxidoreductase activity"/>
    <property type="evidence" value="ECO:0007669"/>
    <property type="project" value="InterPro"/>
</dbReference>
<evidence type="ECO:0000259" key="1">
    <source>
        <dbReference type="Pfam" id="PF00248"/>
    </source>
</evidence>
<evidence type="ECO:0000313" key="2">
    <source>
        <dbReference type="EMBL" id="QBG35210.1"/>
    </source>
</evidence>
<dbReference type="InterPro" id="IPR053135">
    <property type="entry name" value="AKR2_Oxidoreductase"/>
</dbReference>
<evidence type="ECO:0000313" key="3">
    <source>
        <dbReference type="Proteomes" id="UP000290244"/>
    </source>
</evidence>
<gene>
    <name evidence="2" type="ORF">EMK97_05510</name>
</gene>
<proteinExistence type="predicted"/>
<reference evidence="2 3" key="1">
    <citation type="submission" date="2018-12" db="EMBL/GenBank/DDBJ databases">
        <title>Complete genome of Litorilituus sediminis.</title>
        <authorList>
            <person name="Liu A."/>
            <person name="Rong J."/>
        </authorList>
    </citation>
    <scope>NUCLEOTIDE SEQUENCE [LARGE SCALE GENOMIC DNA]</scope>
    <source>
        <strain evidence="2 3">JCM 17549</strain>
    </source>
</reference>
<dbReference type="OrthoDB" id="9773828at2"/>
<accession>A0A4V0ZFW4</accession>
<dbReference type="InterPro" id="IPR023210">
    <property type="entry name" value="NADP_OxRdtase_dom"/>
</dbReference>
<dbReference type="CDD" id="cd19097">
    <property type="entry name" value="AKR_unchar"/>
    <property type="match status" value="1"/>
</dbReference>
<dbReference type="InterPro" id="IPR036812">
    <property type="entry name" value="NAD(P)_OxRdtase_dom_sf"/>
</dbReference>
<sequence>MKLALGTVQFGLNYGISNQHGQISKAQVKDILTHAKQLGIKTLDSAAAYGNSEQVIGELTDVQDFDIITKVPALTTEQTSIMPYVKQSLDQLQKPRLSALLFHQADNLISHPDKAELYQQLIEVKTQGLTKRIGVSLYSPSQLTQISKQFAIDIAQVPINVFDQRFLSPQCIKLCKQKQIRLHARSLFLQGLIFFDADSLPAYFSPFKEKIIAFKQLAKQLSCSKLTLALAIVAQDSHNYFDVIEQLVVGVCSVKQLDEIVQAYQQAQALKSSIDELATLQDERLAFINPSMWPAKAN</sequence>
<dbReference type="EMBL" id="CP034759">
    <property type="protein sequence ID" value="QBG35210.1"/>
    <property type="molecule type" value="Genomic_DNA"/>
</dbReference>
<protein>
    <submittedName>
        <fullName evidence="2">Aldo/keto reductase</fullName>
    </submittedName>
</protein>
<dbReference type="RefSeq" id="WP_130600163.1">
    <property type="nucleotide sequence ID" value="NZ_CP034759.1"/>
</dbReference>
<dbReference type="PRINTS" id="PR00069">
    <property type="entry name" value="ALDKETRDTASE"/>
</dbReference>
<organism evidence="2 3">
    <name type="scientific">Litorilituus sediminis</name>
    <dbReference type="NCBI Taxonomy" id="718192"/>
    <lineage>
        <taxon>Bacteria</taxon>
        <taxon>Pseudomonadati</taxon>
        <taxon>Pseudomonadota</taxon>
        <taxon>Gammaproteobacteria</taxon>
        <taxon>Alteromonadales</taxon>
        <taxon>Colwelliaceae</taxon>
        <taxon>Litorilituus</taxon>
    </lineage>
</organism>
<feature type="domain" description="NADP-dependent oxidoreductase" evidence="1">
    <location>
        <begin position="2"/>
        <end position="275"/>
    </location>
</feature>